<keyword evidence="4" id="KW-0391">Immunity</keyword>
<organism evidence="7 8">
    <name type="scientific">Python bivittatus</name>
    <name type="common">Burmese python</name>
    <name type="synonym">Python molurus bivittatus</name>
    <dbReference type="NCBI Taxonomy" id="176946"/>
    <lineage>
        <taxon>Eukaryota</taxon>
        <taxon>Metazoa</taxon>
        <taxon>Chordata</taxon>
        <taxon>Craniata</taxon>
        <taxon>Vertebrata</taxon>
        <taxon>Euteleostomi</taxon>
        <taxon>Lepidosauria</taxon>
        <taxon>Squamata</taxon>
        <taxon>Bifurcata</taxon>
        <taxon>Unidentata</taxon>
        <taxon>Episquamata</taxon>
        <taxon>Toxicofera</taxon>
        <taxon>Serpentes</taxon>
        <taxon>Henophidia</taxon>
        <taxon>Pythonidae</taxon>
        <taxon>Python</taxon>
    </lineage>
</organism>
<keyword evidence="1" id="KW-0399">Innate immunity</keyword>
<dbReference type="PANTHER" id="PTHR10271">
    <property type="entry name" value="INTERFERON-INDUCED PROTEIN WITH TETRATRICOPEPTIDE REPEATS"/>
    <property type="match status" value="1"/>
</dbReference>
<evidence type="ECO:0000256" key="3">
    <source>
        <dbReference type="ARBA" id="ARBA00022803"/>
    </source>
</evidence>
<dbReference type="Proteomes" id="UP000695026">
    <property type="component" value="Unplaced"/>
</dbReference>
<dbReference type="OMA" id="ITHYTEA"/>
<evidence type="ECO:0000256" key="5">
    <source>
        <dbReference type="ARBA" id="ARBA00038336"/>
    </source>
</evidence>
<reference evidence="8" key="1">
    <citation type="submission" date="2025-08" db="UniProtKB">
        <authorList>
            <consortium name="RefSeq"/>
        </authorList>
    </citation>
    <scope>IDENTIFICATION</scope>
    <source>
        <tissue evidence="8">Liver</tissue>
    </source>
</reference>
<dbReference type="Pfam" id="PF13432">
    <property type="entry name" value="TPR_16"/>
    <property type="match status" value="1"/>
</dbReference>
<dbReference type="InterPro" id="IPR019734">
    <property type="entry name" value="TPR_rpt"/>
</dbReference>
<dbReference type="GO" id="GO:0051607">
    <property type="term" value="P:defense response to virus"/>
    <property type="evidence" value="ECO:0007669"/>
    <property type="project" value="TreeGrafter"/>
</dbReference>
<keyword evidence="2" id="KW-0677">Repeat</keyword>
<evidence type="ECO:0000256" key="4">
    <source>
        <dbReference type="ARBA" id="ARBA00022859"/>
    </source>
</evidence>
<evidence type="ECO:0000313" key="8">
    <source>
        <dbReference type="RefSeq" id="XP_007444099.1"/>
    </source>
</evidence>
<dbReference type="InterPro" id="IPR013105">
    <property type="entry name" value="TPR_2"/>
</dbReference>
<evidence type="ECO:0000256" key="1">
    <source>
        <dbReference type="ARBA" id="ARBA00022588"/>
    </source>
</evidence>
<dbReference type="Gene3D" id="1.25.40.10">
    <property type="entry name" value="Tetratricopeptide repeat domain"/>
    <property type="match status" value="3"/>
</dbReference>
<feature type="repeat" description="TPR" evidence="6">
    <location>
        <begin position="442"/>
        <end position="475"/>
    </location>
</feature>
<accession>A0A9F2WM08</accession>
<dbReference type="OrthoDB" id="10043504at2759"/>
<gene>
    <name evidence="8" type="primary">LOC103061561</name>
</gene>
<feature type="repeat" description="TPR" evidence="6">
    <location>
        <begin position="249"/>
        <end position="282"/>
    </location>
</feature>
<name>A0A9F2WM08_PYTBI</name>
<dbReference type="PANTHER" id="PTHR10271:SF0">
    <property type="entry name" value="INTERFERON-INDUCED PROTEIN WITH TETRATRICOPEPTIDE REPEATS 5"/>
    <property type="match status" value="1"/>
</dbReference>
<evidence type="ECO:0000256" key="2">
    <source>
        <dbReference type="ARBA" id="ARBA00022737"/>
    </source>
</evidence>
<dbReference type="SMART" id="SM00028">
    <property type="entry name" value="TPR"/>
    <property type="match status" value="5"/>
</dbReference>
<keyword evidence="7" id="KW-1185">Reference proteome</keyword>
<keyword evidence="3 6" id="KW-0802">TPR repeat</keyword>
<evidence type="ECO:0000256" key="6">
    <source>
        <dbReference type="PROSITE-ProRule" id="PRU00339"/>
    </source>
</evidence>
<dbReference type="InterPro" id="IPR011990">
    <property type="entry name" value="TPR-like_helical_dom_sf"/>
</dbReference>
<dbReference type="KEGG" id="pbi:103061561"/>
<dbReference type="GO" id="GO:0045087">
    <property type="term" value="P:innate immune response"/>
    <property type="evidence" value="ECO:0007669"/>
    <property type="project" value="UniProtKB-KW"/>
</dbReference>
<dbReference type="Pfam" id="PF13181">
    <property type="entry name" value="TPR_8"/>
    <property type="match status" value="1"/>
</dbReference>
<dbReference type="FunFam" id="1.25.40.10:FF:000036">
    <property type="entry name" value="interferon-induced protein with tetratricopeptide repeats 5"/>
    <property type="match status" value="1"/>
</dbReference>
<protein>
    <submittedName>
        <fullName evidence="8">Interferon-induced protein with tetratricopeptide repeats 5-like</fullName>
    </submittedName>
</protein>
<dbReference type="Pfam" id="PF07719">
    <property type="entry name" value="TPR_2"/>
    <property type="match status" value="1"/>
</dbReference>
<dbReference type="GeneID" id="103061561"/>
<dbReference type="PROSITE" id="PS50005">
    <property type="entry name" value="TPR"/>
    <property type="match status" value="3"/>
</dbReference>
<feature type="repeat" description="TPR" evidence="6">
    <location>
        <begin position="345"/>
        <end position="378"/>
    </location>
</feature>
<dbReference type="AlphaFoldDB" id="A0A9F2WM08"/>
<dbReference type="SUPFAM" id="SSF48452">
    <property type="entry name" value="TPR-like"/>
    <property type="match status" value="2"/>
</dbReference>
<comment type="similarity">
    <text evidence="5">Belongs to the IFIT family.</text>
</comment>
<sequence>MSLLSQEGLKEILQQLECHFTWMLQKEDIDPDELEERIVEQIRFLRKSKVQNYNLLAYLKFLNDKKDEALENLQKAEESVPVEYPGEVEKESLVTWGNYAWVHYHMDNLTESQAYVKKIETICKQLGSESPYKMELPQICCEKGWALLKFGGKYYEKAKENFEKALQKDPENPEFNSGYAITVYRLEDYDAKKCSGKGSSLEPLRIAGKLNPDDVFVVPLLAVKLQETNKVEEGEKYIEEALRKYPDVPYVLRYAAKFYRKKGDVEASLQYLKKALSLTPNSGFLHHQIGICYRTQYLVMKNERKMVDTKSKKNGKYQVKEKMDELIRFSIFHFKKVVEHKTKFIYAYIDLAKMYAEQGELQKADETFQKVFAMSNLTSTEQQQLHFNYGRFQEFNRNSQSVAIKHYFAGLKIEMESIERDKNKYVLKNLMEKKIKKGEIDAEGLGILGFIHQLNGERQEALKAYEGALKIDPENEEYLSAILNLKLSL</sequence>
<dbReference type="GO" id="GO:0005829">
    <property type="term" value="C:cytosol"/>
    <property type="evidence" value="ECO:0007669"/>
    <property type="project" value="TreeGrafter"/>
</dbReference>
<evidence type="ECO:0000313" key="7">
    <source>
        <dbReference type="Proteomes" id="UP000695026"/>
    </source>
</evidence>
<proteinExistence type="inferred from homology"/>
<dbReference type="RefSeq" id="XP_007444099.1">
    <property type="nucleotide sequence ID" value="XM_007444037.2"/>
</dbReference>